<evidence type="ECO:0000313" key="9">
    <source>
        <dbReference type="Proteomes" id="UP001189429"/>
    </source>
</evidence>
<dbReference type="PROSITE" id="PS00678">
    <property type="entry name" value="WD_REPEATS_1"/>
    <property type="match status" value="2"/>
</dbReference>
<gene>
    <name evidence="8" type="ORF">PCOR1329_LOCUS66083</name>
</gene>
<evidence type="ECO:0000256" key="5">
    <source>
        <dbReference type="ARBA" id="ARBA00038145"/>
    </source>
</evidence>
<dbReference type="PROSITE" id="PS50294">
    <property type="entry name" value="WD_REPEATS_REGION"/>
    <property type="match status" value="2"/>
</dbReference>
<dbReference type="PANTHER" id="PTHR22842:SF3">
    <property type="entry name" value="WD REPEAT DOMAIN-CONTAINING PROTEIN 83"/>
    <property type="match status" value="1"/>
</dbReference>
<accession>A0ABN9WCI9</accession>
<sequence length="307" mass="32811">MSLRLWNPDRGIHVKTYKGPHNHEVLDVVIAEDNAKFVSCGGDKDFFQWDVTSGNVIRKFVGHDRRVNALAHGPDEAVLLSASADKSVRIWDLRTRERRPIQVLSDATDAVLCVCAAGDEIATGSVDGSLRRYDVRMGLLVTDKLLQPIGSVSYSSDRACVIASTLDSSVRLIDRDTGGELARFRGHTNLKFKLQSTLDPSNAYVVSGSEDGRVCMWDLTDESVSCALTGHRGPVMCARFHEGTLVTGSADSTVKVWAAALTPPSAPPRTPLAGASLSGVLPTAFGQQPAPRAPPRRAATPGAAAPG</sequence>
<dbReference type="PANTHER" id="PTHR22842">
    <property type="entry name" value="WD40 REPEAT PROTEIN"/>
    <property type="match status" value="1"/>
</dbReference>
<organism evidence="8 9">
    <name type="scientific">Prorocentrum cordatum</name>
    <dbReference type="NCBI Taxonomy" id="2364126"/>
    <lineage>
        <taxon>Eukaryota</taxon>
        <taxon>Sar</taxon>
        <taxon>Alveolata</taxon>
        <taxon>Dinophyceae</taxon>
        <taxon>Prorocentrales</taxon>
        <taxon>Prorocentraceae</taxon>
        <taxon>Prorocentrum</taxon>
    </lineage>
</organism>
<keyword evidence="3 6" id="KW-0853">WD repeat</keyword>
<dbReference type="Proteomes" id="UP001189429">
    <property type="component" value="Unassembled WGS sequence"/>
</dbReference>
<evidence type="ECO:0008006" key="10">
    <source>
        <dbReference type="Google" id="ProtNLM"/>
    </source>
</evidence>
<dbReference type="SMART" id="SM00320">
    <property type="entry name" value="WD40"/>
    <property type="match status" value="6"/>
</dbReference>
<feature type="repeat" description="WD" evidence="6">
    <location>
        <begin position="60"/>
        <end position="101"/>
    </location>
</feature>
<dbReference type="Pfam" id="PF00400">
    <property type="entry name" value="WD40"/>
    <property type="match status" value="4"/>
</dbReference>
<reference evidence="8" key="1">
    <citation type="submission" date="2023-10" db="EMBL/GenBank/DDBJ databases">
        <authorList>
            <person name="Chen Y."/>
            <person name="Shah S."/>
            <person name="Dougan E. K."/>
            <person name="Thang M."/>
            <person name="Chan C."/>
        </authorList>
    </citation>
    <scope>NUCLEOTIDE SEQUENCE [LARGE SCALE GENOMIC DNA]</scope>
</reference>
<dbReference type="InterPro" id="IPR001680">
    <property type="entry name" value="WD40_rpt"/>
</dbReference>
<dbReference type="CDD" id="cd00200">
    <property type="entry name" value="WD40"/>
    <property type="match status" value="1"/>
</dbReference>
<evidence type="ECO:0000256" key="7">
    <source>
        <dbReference type="SAM" id="MobiDB-lite"/>
    </source>
</evidence>
<comment type="subcellular location">
    <subcellularLocation>
        <location evidence="1">Cytoplasm</location>
    </subcellularLocation>
</comment>
<name>A0ABN9WCI9_9DINO</name>
<dbReference type="InterPro" id="IPR051980">
    <property type="entry name" value="WD_repeat_MORG1"/>
</dbReference>
<dbReference type="SUPFAM" id="SSF50978">
    <property type="entry name" value="WD40 repeat-like"/>
    <property type="match status" value="1"/>
</dbReference>
<feature type="region of interest" description="Disordered" evidence="7">
    <location>
        <begin position="264"/>
        <end position="307"/>
    </location>
</feature>
<evidence type="ECO:0000313" key="8">
    <source>
        <dbReference type="EMBL" id="CAK0884025.1"/>
    </source>
</evidence>
<dbReference type="EMBL" id="CAUYUJ010018495">
    <property type="protein sequence ID" value="CAK0884025.1"/>
    <property type="molecule type" value="Genomic_DNA"/>
</dbReference>
<dbReference type="InterPro" id="IPR015943">
    <property type="entry name" value="WD40/YVTN_repeat-like_dom_sf"/>
</dbReference>
<evidence type="ECO:0000256" key="1">
    <source>
        <dbReference type="ARBA" id="ARBA00004496"/>
    </source>
</evidence>
<evidence type="ECO:0000256" key="3">
    <source>
        <dbReference type="ARBA" id="ARBA00022574"/>
    </source>
</evidence>
<comment type="similarity">
    <text evidence="5">Belongs to the WD repeat MORG1 family.</text>
</comment>
<feature type="repeat" description="WD" evidence="6">
    <location>
        <begin position="228"/>
        <end position="257"/>
    </location>
</feature>
<dbReference type="InterPro" id="IPR036322">
    <property type="entry name" value="WD40_repeat_dom_sf"/>
</dbReference>
<dbReference type="InterPro" id="IPR019775">
    <property type="entry name" value="WD40_repeat_CS"/>
</dbReference>
<dbReference type="PROSITE" id="PS50082">
    <property type="entry name" value="WD_REPEATS_2"/>
    <property type="match status" value="4"/>
</dbReference>
<dbReference type="Gene3D" id="2.130.10.10">
    <property type="entry name" value="YVTN repeat-like/Quinoprotein amine dehydrogenase"/>
    <property type="match status" value="2"/>
</dbReference>
<protein>
    <recommendedName>
        <fullName evidence="10">Target of rapamycin complex subunit LST8</fullName>
    </recommendedName>
</protein>
<feature type="repeat" description="WD" evidence="6">
    <location>
        <begin position="198"/>
        <end position="227"/>
    </location>
</feature>
<dbReference type="InterPro" id="IPR020472">
    <property type="entry name" value="WD40_PAC1"/>
</dbReference>
<evidence type="ECO:0000256" key="4">
    <source>
        <dbReference type="ARBA" id="ARBA00022737"/>
    </source>
</evidence>
<feature type="non-terminal residue" evidence="8">
    <location>
        <position position="307"/>
    </location>
</feature>
<keyword evidence="9" id="KW-1185">Reference proteome</keyword>
<feature type="compositionally biased region" description="Low complexity" evidence="7">
    <location>
        <begin position="296"/>
        <end position="307"/>
    </location>
</feature>
<evidence type="ECO:0000256" key="2">
    <source>
        <dbReference type="ARBA" id="ARBA00022490"/>
    </source>
</evidence>
<comment type="caution">
    <text evidence="8">The sequence shown here is derived from an EMBL/GenBank/DDBJ whole genome shotgun (WGS) entry which is preliminary data.</text>
</comment>
<feature type="repeat" description="WD" evidence="6">
    <location>
        <begin position="18"/>
        <end position="59"/>
    </location>
</feature>
<dbReference type="PRINTS" id="PR00320">
    <property type="entry name" value="GPROTEINBRPT"/>
</dbReference>
<evidence type="ECO:0000256" key="6">
    <source>
        <dbReference type="PROSITE-ProRule" id="PRU00221"/>
    </source>
</evidence>
<keyword evidence="2" id="KW-0963">Cytoplasm</keyword>
<proteinExistence type="inferred from homology"/>
<keyword evidence="4" id="KW-0677">Repeat</keyword>